<name>A0A7J7INT3_9RHOD</name>
<dbReference type="PANTHER" id="PTHR10742:SF410">
    <property type="entry name" value="LYSINE-SPECIFIC HISTONE DEMETHYLASE 2"/>
    <property type="match status" value="1"/>
</dbReference>
<dbReference type="InterPro" id="IPR007526">
    <property type="entry name" value="SWIRM"/>
</dbReference>
<dbReference type="OrthoDB" id="2219495at2759"/>
<dbReference type="GO" id="GO:0141052">
    <property type="term" value="F:histone H3 demethylase activity"/>
    <property type="evidence" value="ECO:0007669"/>
    <property type="project" value="UniProtKB-ARBA"/>
</dbReference>
<dbReference type="Gene3D" id="3.90.660.10">
    <property type="match status" value="1"/>
</dbReference>
<evidence type="ECO:0000313" key="9">
    <source>
        <dbReference type="Proteomes" id="UP000530660"/>
    </source>
</evidence>
<dbReference type="Pfam" id="PF01593">
    <property type="entry name" value="Amino_oxidase"/>
    <property type="match status" value="1"/>
</dbReference>
<keyword evidence="5" id="KW-0560">Oxidoreductase</keyword>
<dbReference type="SMART" id="SM01014">
    <property type="entry name" value="ARID"/>
    <property type="match status" value="1"/>
</dbReference>
<dbReference type="Gene3D" id="1.10.150.60">
    <property type="entry name" value="ARID DNA-binding domain"/>
    <property type="match status" value="1"/>
</dbReference>
<dbReference type="GO" id="GO:0003677">
    <property type="term" value="F:DNA binding"/>
    <property type="evidence" value="ECO:0007669"/>
    <property type="project" value="InterPro"/>
</dbReference>
<dbReference type="InterPro" id="IPR050281">
    <property type="entry name" value="Flavin_monoamine_oxidase"/>
</dbReference>
<dbReference type="Pfam" id="PF04433">
    <property type="entry name" value="SWIRM"/>
    <property type="match status" value="1"/>
</dbReference>
<comment type="cofactor">
    <cofactor evidence="1">
        <name>FAD</name>
        <dbReference type="ChEBI" id="CHEBI:57692"/>
    </cofactor>
</comment>
<keyword evidence="8" id="KW-0808">Transferase</keyword>
<evidence type="ECO:0000313" key="8">
    <source>
        <dbReference type="EMBL" id="KAF6004224.1"/>
    </source>
</evidence>
<dbReference type="InterPro" id="IPR036388">
    <property type="entry name" value="WH-like_DNA-bd_sf"/>
</dbReference>
<evidence type="ECO:0000256" key="4">
    <source>
        <dbReference type="ARBA" id="ARBA00022827"/>
    </source>
</evidence>
<reference evidence="8 9" key="1">
    <citation type="journal article" date="2020" name="J. Phycol.">
        <title>Comparative genome analysis reveals Cyanidiococcus gen. nov., a new extremophilic red algal genus sister to Cyanidioschyzon (Cyanidioschyzonaceae, Rhodophyta).</title>
        <authorList>
            <person name="Liu S.-L."/>
            <person name="Chiang Y.-R."/>
            <person name="Yoon H.S."/>
            <person name="Fu H.-Y."/>
        </authorList>
    </citation>
    <scope>NUCLEOTIDE SEQUENCE [LARGE SCALE GENOMIC DNA]</scope>
    <source>
        <strain evidence="8 9">THAL066</strain>
    </source>
</reference>
<dbReference type="PROSITE" id="PS50934">
    <property type="entry name" value="SWIRM"/>
    <property type="match status" value="1"/>
</dbReference>
<evidence type="ECO:0000256" key="1">
    <source>
        <dbReference type="ARBA" id="ARBA00001974"/>
    </source>
</evidence>
<dbReference type="InterPro" id="IPR001606">
    <property type="entry name" value="ARID_dom"/>
</dbReference>
<dbReference type="SMART" id="SM00501">
    <property type="entry name" value="BRIGHT"/>
    <property type="match status" value="1"/>
</dbReference>
<dbReference type="CDD" id="cd16100">
    <property type="entry name" value="ARID"/>
    <property type="match status" value="1"/>
</dbReference>
<dbReference type="SUPFAM" id="SSF46774">
    <property type="entry name" value="ARID-like"/>
    <property type="match status" value="1"/>
</dbReference>
<dbReference type="InterPro" id="IPR009057">
    <property type="entry name" value="Homeodomain-like_sf"/>
</dbReference>
<organism evidence="8 9">
    <name type="scientific">Cyanidiococcus yangmingshanensis</name>
    <dbReference type="NCBI Taxonomy" id="2690220"/>
    <lineage>
        <taxon>Eukaryota</taxon>
        <taxon>Rhodophyta</taxon>
        <taxon>Bangiophyceae</taxon>
        <taxon>Cyanidiales</taxon>
        <taxon>Cyanidiaceae</taxon>
        <taxon>Cyanidiococcus</taxon>
    </lineage>
</organism>
<comment type="similarity">
    <text evidence="2">Belongs to the flavin monoamine oxidase family.</text>
</comment>
<keyword evidence="9" id="KW-1185">Reference proteome</keyword>
<gene>
    <name evidence="8" type="primary">KDM1A_1</name>
    <name evidence="8" type="ORF">F1559_004013</name>
</gene>
<dbReference type="AlphaFoldDB" id="A0A7J7INT3"/>
<feature type="domain" description="ARID" evidence="7">
    <location>
        <begin position="18"/>
        <end position="110"/>
    </location>
</feature>
<dbReference type="SUPFAM" id="SSF46689">
    <property type="entry name" value="Homeodomain-like"/>
    <property type="match status" value="1"/>
</dbReference>
<dbReference type="Gene3D" id="1.10.10.10">
    <property type="entry name" value="Winged helix-like DNA-binding domain superfamily/Winged helix DNA-binding domain"/>
    <property type="match status" value="1"/>
</dbReference>
<dbReference type="GO" id="GO:0008168">
    <property type="term" value="F:methyltransferase activity"/>
    <property type="evidence" value="ECO:0007669"/>
    <property type="project" value="UniProtKB-KW"/>
</dbReference>
<sequence length="561" mass="63441">MRDNTVLTTLPDDPLCRLFGRSAFDKTLKRFWDRSGVQNLKPPRVGWREIDLFMLFEGVRAGGGVDLVRQRRTFQPIAQQQRLSWTATNAGNALGRTYQKWLEPCERELGEAIDAAVRISSSDMSTFTPGEHIAAVVCTGIMVNEIEPEEAAEFPEYESARTDLFLDVRNHIIREWWRNPSQLLDVEIIVDGCPSVYEDLIRSCFRFLQRRGTIQFGALPLPPLNIPGSAPSARVLIIGGGIAGLGAARHLRLCEPTLDVRVFEARPRIGGRIWTDRQHFEDSPVDLGAMIITGIRQNPLGIVAKNQLGLRLHEVDTNCPIFVDVHRILDPETDAKIEQIYNEVLAETVRMRQTLRDSQHLSLGDVFRRALRRRLAQEPDYYSRIIAWHISNLEYGCAAPLELLSLCHWDQDDPYGFEGEHCMVEGGLDQIVRALAADLDICLGRTVRHIDWSNEPIRVIFEDDSVALADFVILALPLGVMRDPKVVHFVPELPAWKRAALRSVGNGNLNKVVLRFSTAFWSRDIGREHSSGNFSLLEFNAPWRMSLMMTVVFTCSGISRL</sequence>
<dbReference type="InterPro" id="IPR002937">
    <property type="entry name" value="Amino_oxidase"/>
</dbReference>
<proteinExistence type="inferred from homology"/>
<dbReference type="InterPro" id="IPR036188">
    <property type="entry name" value="FAD/NAD-bd_sf"/>
</dbReference>
<dbReference type="GO" id="GO:0016705">
    <property type="term" value="F:oxidoreductase activity, acting on paired donors, with incorporation or reduction of molecular oxygen"/>
    <property type="evidence" value="ECO:0007669"/>
    <property type="project" value="UniProtKB-ARBA"/>
</dbReference>
<comment type="caution">
    <text evidence="8">The sequence shown here is derived from an EMBL/GenBank/DDBJ whole genome shotgun (WGS) entry which is preliminary data.</text>
</comment>
<dbReference type="EMBL" id="VWRR01000004">
    <property type="protein sequence ID" value="KAF6004224.1"/>
    <property type="molecule type" value="Genomic_DNA"/>
</dbReference>
<dbReference type="PROSITE" id="PS51011">
    <property type="entry name" value="ARID"/>
    <property type="match status" value="1"/>
</dbReference>
<dbReference type="Proteomes" id="UP000530660">
    <property type="component" value="Unassembled WGS sequence"/>
</dbReference>
<dbReference type="GO" id="GO:0032259">
    <property type="term" value="P:methylation"/>
    <property type="evidence" value="ECO:0007669"/>
    <property type="project" value="UniProtKB-KW"/>
</dbReference>
<evidence type="ECO:0000256" key="2">
    <source>
        <dbReference type="ARBA" id="ARBA00005995"/>
    </source>
</evidence>
<dbReference type="Gene3D" id="3.50.50.60">
    <property type="entry name" value="FAD/NAD(P)-binding domain"/>
    <property type="match status" value="1"/>
</dbReference>
<evidence type="ECO:0000259" key="7">
    <source>
        <dbReference type="PROSITE" id="PS51011"/>
    </source>
</evidence>
<dbReference type="SUPFAM" id="SSF51905">
    <property type="entry name" value="FAD/NAD(P)-binding domain"/>
    <property type="match status" value="1"/>
</dbReference>
<dbReference type="InterPro" id="IPR036431">
    <property type="entry name" value="ARID_dom_sf"/>
</dbReference>
<keyword evidence="8" id="KW-0489">Methyltransferase</keyword>
<dbReference type="Pfam" id="PF01388">
    <property type="entry name" value="ARID"/>
    <property type="match status" value="1"/>
</dbReference>
<feature type="domain" description="SWIRM" evidence="6">
    <location>
        <begin position="132"/>
        <end position="225"/>
    </location>
</feature>
<protein>
    <submittedName>
        <fullName evidence="8">Lysine-specific histone demethylase 1A</fullName>
    </submittedName>
</protein>
<evidence type="ECO:0000256" key="5">
    <source>
        <dbReference type="ARBA" id="ARBA00023002"/>
    </source>
</evidence>
<keyword evidence="4" id="KW-0274">FAD</keyword>
<keyword evidence="3" id="KW-0285">Flavoprotein</keyword>
<evidence type="ECO:0000259" key="6">
    <source>
        <dbReference type="PROSITE" id="PS50934"/>
    </source>
</evidence>
<dbReference type="PANTHER" id="PTHR10742">
    <property type="entry name" value="FLAVIN MONOAMINE OXIDASE"/>
    <property type="match status" value="1"/>
</dbReference>
<accession>A0A7J7INT3</accession>
<evidence type="ECO:0000256" key="3">
    <source>
        <dbReference type="ARBA" id="ARBA00022630"/>
    </source>
</evidence>